<protein>
    <submittedName>
        <fullName evidence="1">Uncharacterized protein</fullName>
    </submittedName>
</protein>
<evidence type="ECO:0000313" key="1">
    <source>
        <dbReference type="EMBL" id="KAJ4944278.1"/>
    </source>
</evidence>
<reference evidence="1" key="1">
    <citation type="submission" date="2022-11" db="EMBL/GenBank/DDBJ databases">
        <title>Chromosome-level genome of Pogonophryne albipinna.</title>
        <authorList>
            <person name="Jo E."/>
        </authorList>
    </citation>
    <scope>NUCLEOTIDE SEQUENCE</scope>
    <source>
        <strain evidence="1">SGF0006</strain>
        <tissue evidence="1">Muscle</tissue>
    </source>
</reference>
<keyword evidence="2" id="KW-1185">Reference proteome</keyword>
<dbReference type="EMBL" id="JAPTMU010000004">
    <property type="protein sequence ID" value="KAJ4944278.1"/>
    <property type="molecule type" value="Genomic_DNA"/>
</dbReference>
<comment type="caution">
    <text evidence="1">The sequence shown here is derived from an EMBL/GenBank/DDBJ whole genome shotgun (WGS) entry which is preliminary data.</text>
</comment>
<dbReference type="AlphaFoldDB" id="A0AAD6BGE6"/>
<proteinExistence type="predicted"/>
<organism evidence="1 2">
    <name type="scientific">Pogonophryne albipinna</name>
    <dbReference type="NCBI Taxonomy" id="1090488"/>
    <lineage>
        <taxon>Eukaryota</taxon>
        <taxon>Metazoa</taxon>
        <taxon>Chordata</taxon>
        <taxon>Craniata</taxon>
        <taxon>Vertebrata</taxon>
        <taxon>Euteleostomi</taxon>
        <taxon>Actinopterygii</taxon>
        <taxon>Neopterygii</taxon>
        <taxon>Teleostei</taxon>
        <taxon>Neoteleostei</taxon>
        <taxon>Acanthomorphata</taxon>
        <taxon>Eupercaria</taxon>
        <taxon>Perciformes</taxon>
        <taxon>Notothenioidei</taxon>
        <taxon>Pogonophryne</taxon>
    </lineage>
</organism>
<feature type="non-terminal residue" evidence="1">
    <location>
        <position position="1"/>
    </location>
</feature>
<evidence type="ECO:0000313" key="2">
    <source>
        <dbReference type="Proteomes" id="UP001219934"/>
    </source>
</evidence>
<name>A0AAD6BGE6_9TELE</name>
<gene>
    <name evidence="1" type="ORF">JOQ06_012823</name>
</gene>
<accession>A0AAD6BGE6</accession>
<dbReference type="Proteomes" id="UP001219934">
    <property type="component" value="Unassembled WGS sequence"/>
</dbReference>
<sequence length="84" mass="9103">AIRLVSPPREKTCGYNQHDYSSASAVQTERSVSHGNEHVSSAALLCNGAATSPVLLQDPSSSACPTLYYSQTTKIHSPWIWTKL</sequence>